<sequence length="350" mass="40067">MHSKVVCLYLLAVLMFTSIECAYIPRTFTTSLLTYQGEPRPRRPERNKGSRPHDPITSLVKSQVTKALREMCIEHQAKVDQDESLQKLFGAGLRWDTTYVDRPELVTYFEIRGLVCDPYCLGFIVRATLPGDPFSKGSGPTETHGELHYIDKQGEFRMLSLRKGREYERSPAKPAEIGEFLTFLENKTKNLPKSLEAPIKAPIEVIARPNKIDFTYKTLQAAVRLEKDSDSFERFRTYVANAAGVVGINYDLPYMEQPNFHTDEICRQVAIADVLSYFNDIRFPNFWATREALKMYLEDYQAKHGHKPASGPRPKRSKPRRGGHKKNRRFSGPQPVMERNEGFEDPSGDV</sequence>
<feature type="region of interest" description="Disordered" evidence="1">
    <location>
        <begin position="36"/>
        <end position="56"/>
    </location>
</feature>
<accession>A0A9P5U037</accession>
<comment type="caution">
    <text evidence="3">The sequence shown here is derived from an EMBL/GenBank/DDBJ whole genome shotgun (WGS) entry which is preliminary data.</text>
</comment>
<feature type="signal peptide" evidence="2">
    <location>
        <begin position="1"/>
        <end position="21"/>
    </location>
</feature>
<feature type="region of interest" description="Disordered" evidence="1">
    <location>
        <begin position="304"/>
        <end position="350"/>
    </location>
</feature>
<proteinExistence type="predicted"/>
<keyword evidence="2" id="KW-0732">Signal</keyword>
<gene>
    <name evidence="3" type="ORF">BDP27DRAFT_1338951</name>
</gene>
<dbReference type="Proteomes" id="UP000772434">
    <property type="component" value="Unassembled WGS sequence"/>
</dbReference>
<evidence type="ECO:0000313" key="3">
    <source>
        <dbReference type="EMBL" id="KAF9060934.1"/>
    </source>
</evidence>
<evidence type="ECO:0000256" key="2">
    <source>
        <dbReference type="SAM" id="SignalP"/>
    </source>
</evidence>
<feature type="chain" id="PRO_5040504165" evidence="2">
    <location>
        <begin position="22"/>
        <end position="350"/>
    </location>
</feature>
<reference evidence="3" key="1">
    <citation type="submission" date="2020-11" db="EMBL/GenBank/DDBJ databases">
        <authorList>
            <consortium name="DOE Joint Genome Institute"/>
            <person name="Ahrendt S."/>
            <person name="Riley R."/>
            <person name="Andreopoulos W."/>
            <person name="Labutti K."/>
            <person name="Pangilinan J."/>
            <person name="Ruiz-Duenas F.J."/>
            <person name="Barrasa J.M."/>
            <person name="Sanchez-Garcia M."/>
            <person name="Camarero S."/>
            <person name="Miyauchi S."/>
            <person name="Serrano A."/>
            <person name="Linde D."/>
            <person name="Babiker R."/>
            <person name="Drula E."/>
            <person name="Ayuso-Fernandez I."/>
            <person name="Pacheco R."/>
            <person name="Padilla G."/>
            <person name="Ferreira P."/>
            <person name="Barriuso J."/>
            <person name="Kellner H."/>
            <person name="Castanera R."/>
            <person name="Alfaro M."/>
            <person name="Ramirez L."/>
            <person name="Pisabarro A.G."/>
            <person name="Kuo A."/>
            <person name="Tritt A."/>
            <person name="Lipzen A."/>
            <person name="He G."/>
            <person name="Yan M."/>
            <person name="Ng V."/>
            <person name="Cullen D."/>
            <person name="Martin F."/>
            <person name="Rosso M.-N."/>
            <person name="Henrissat B."/>
            <person name="Hibbett D."/>
            <person name="Martinez A.T."/>
            <person name="Grigoriev I.V."/>
        </authorList>
    </citation>
    <scope>NUCLEOTIDE SEQUENCE</scope>
    <source>
        <strain evidence="3">AH 40177</strain>
    </source>
</reference>
<name>A0A9P5U037_9AGAR</name>
<dbReference type="EMBL" id="JADNRY010000221">
    <property type="protein sequence ID" value="KAF9060934.1"/>
    <property type="molecule type" value="Genomic_DNA"/>
</dbReference>
<evidence type="ECO:0000256" key="1">
    <source>
        <dbReference type="SAM" id="MobiDB-lite"/>
    </source>
</evidence>
<feature type="compositionally biased region" description="Basic and acidic residues" evidence="1">
    <location>
        <begin position="39"/>
        <end position="54"/>
    </location>
</feature>
<dbReference type="OrthoDB" id="3271097at2759"/>
<organism evidence="3 4">
    <name type="scientific">Rhodocollybia butyracea</name>
    <dbReference type="NCBI Taxonomy" id="206335"/>
    <lineage>
        <taxon>Eukaryota</taxon>
        <taxon>Fungi</taxon>
        <taxon>Dikarya</taxon>
        <taxon>Basidiomycota</taxon>
        <taxon>Agaricomycotina</taxon>
        <taxon>Agaricomycetes</taxon>
        <taxon>Agaricomycetidae</taxon>
        <taxon>Agaricales</taxon>
        <taxon>Marasmiineae</taxon>
        <taxon>Omphalotaceae</taxon>
        <taxon>Rhodocollybia</taxon>
    </lineage>
</organism>
<protein>
    <submittedName>
        <fullName evidence="3">Uncharacterized protein</fullName>
    </submittedName>
</protein>
<feature type="compositionally biased region" description="Basic residues" evidence="1">
    <location>
        <begin position="304"/>
        <end position="329"/>
    </location>
</feature>
<dbReference type="AlphaFoldDB" id="A0A9P5U037"/>
<keyword evidence="4" id="KW-1185">Reference proteome</keyword>
<evidence type="ECO:0000313" key="4">
    <source>
        <dbReference type="Proteomes" id="UP000772434"/>
    </source>
</evidence>